<comment type="similarity">
    <text evidence="4 9">Belongs to the NAD(P)-dependent epimerase/dehydratase family.</text>
</comment>
<dbReference type="Proteomes" id="UP000472839">
    <property type="component" value="Unassembled WGS sequence"/>
</dbReference>
<sequence>MAILITGGAGYVGSHTLVELAKENYDFIVYDNLSNSSQESLKRVEKIIGKSITFINGDIRDTAKLKETFTNYNIDSVIHFAGLKAVGESVMHPISYYDNNVVGTLRLLEVMKEFGCKKIVFSSSATVYGDPLTTPILESFPVGGTTNPYGTSKYMIERILEDLYISDNTFKIAILRYFNPVGAHESGTIGEDPNGIPNNLMPFISQTAVGKREYLSVFGSDYDTHDGTGVRDYIHVVDLANAHVKAIDYLNTQENMDEPLVTNLGTGIGYSVLDVVKAFEKASGKKVPYRLVDRRAGDIAKCYANPSFAKEILGWEATRDLKQMCEDSWRWQSNNPNGYNNG</sequence>
<evidence type="ECO:0000256" key="8">
    <source>
        <dbReference type="ARBA" id="ARBA00023235"/>
    </source>
</evidence>
<accession>A0A6L4WUJ6</accession>
<name>A0A6L4WUJ6_9BACT</name>
<evidence type="ECO:0000256" key="5">
    <source>
        <dbReference type="ARBA" id="ARBA00013189"/>
    </source>
</evidence>
<dbReference type="SUPFAM" id="SSF51735">
    <property type="entry name" value="NAD(P)-binding Rossmann-fold domains"/>
    <property type="match status" value="1"/>
</dbReference>
<dbReference type="InterPro" id="IPR016040">
    <property type="entry name" value="NAD(P)-bd_dom"/>
</dbReference>
<dbReference type="EC" id="5.1.3.2" evidence="5 9"/>
<dbReference type="NCBIfam" id="TIGR01179">
    <property type="entry name" value="galE"/>
    <property type="match status" value="1"/>
</dbReference>
<evidence type="ECO:0000256" key="6">
    <source>
        <dbReference type="ARBA" id="ARBA00018569"/>
    </source>
</evidence>
<dbReference type="PANTHER" id="PTHR43725:SF47">
    <property type="entry name" value="UDP-GLUCOSE 4-EPIMERASE"/>
    <property type="match status" value="1"/>
</dbReference>
<evidence type="ECO:0000256" key="2">
    <source>
        <dbReference type="ARBA" id="ARBA00001911"/>
    </source>
</evidence>
<evidence type="ECO:0000259" key="10">
    <source>
        <dbReference type="Pfam" id="PF16363"/>
    </source>
</evidence>
<keyword evidence="7 9" id="KW-0520">NAD</keyword>
<dbReference type="CDD" id="cd05247">
    <property type="entry name" value="UDP_G4E_1_SDR_e"/>
    <property type="match status" value="1"/>
</dbReference>
<evidence type="ECO:0000313" key="12">
    <source>
        <dbReference type="Proteomes" id="UP000472839"/>
    </source>
</evidence>
<comment type="pathway">
    <text evidence="3 9">Carbohydrate metabolism; galactose metabolism.</text>
</comment>
<evidence type="ECO:0000256" key="1">
    <source>
        <dbReference type="ARBA" id="ARBA00000083"/>
    </source>
</evidence>
<comment type="caution">
    <text evidence="11">The sequence shown here is derived from an EMBL/GenBank/DDBJ whole genome shotgun (WGS) entry which is preliminary data.</text>
</comment>
<dbReference type="NCBIfam" id="NF007956">
    <property type="entry name" value="PRK10675.1"/>
    <property type="match status" value="1"/>
</dbReference>
<dbReference type="Gene3D" id="3.90.25.10">
    <property type="entry name" value="UDP-galactose 4-epimerase, domain 1"/>
    <property type="match status" value="1"/>
</dbReference>
<evidence type="ECO:0000256" key="9">
    <source>
        <dbReference type="RuleBase" id="RU366046"/>
    </source>
</evidence>
<evidence type="ECO:0000256" key="4">
    <source>
        <dbReference type="ARBA" id="ARBA00007637"/>
    </source>
</evidence>
<evidence type="ECO:0000256" key="3">
    <source>
        <dbReference type="ARBA" id="ARBA00004947"/>
    </source>
</evidence>
<feature type="domain" description="NAD(P)-binding" evidence="10">
    <location>
        <begin position="4"/>
        <end position="327"/>
    </location>
</feature>
<comment type="cofactor">
    <cofactor evidence="2 9">
        <name>NAD(+)</name>
        <dbReference type="ChEBI" id="CHEBI:57540"/>
    </cofactor>
</comment>
<dbReference type="GO" id="GO:0003978">
    <property type="term" value="F:UDP-glucose 4-epimerase activity"/>
    <property type="evidence" value="ECO:0007669"/>
    <property type="project" value="UniProtKB-UniRule"/>
</dbReference>
<dbReference type="UniPathway" id="UPA00214"/>
<proteinExistence type="inferred from homology"/>
<dbReference type="RefSeq" id="WP_152279666.1">
    <property type="nucleotide sequence ID" value="NZ_WFKK01000010.1"/>
</dbReference>
<dbReference type="GO" id="GO:0006012">
    <property type="term" value="P:galactose metabolic process"/>
    <property type="evidence" value="ECO:0007669"/>
    <property type="project" value="UniProtKB-UniPathway"/>
</dbReference>
<dbReference type="Pfam" id="PF16363">
    <property type="entry name" value="GDP_Man_Dehyd"/>
    <property type="match status" value="1"/>
</dbReference>
<organism evidence="11 12">
    <name type="scientific">Poseidonibacter ostreae</name>
    <dbReference type="NCBI Taxonomy" id="2654171"/>
    <lineage>
        <taxon>Bacteria</taxon>
        <taxon>Pseudomonadati</taxon>
        <taxon>Campylobacterota</taxon>
        <taxon>Epsilonproteobacteria</taxon>
        <taxon>Campylobacterales</taxon>
        <taxon>Arcobacteraceae</taxon>
        <taxon>Poseidonibacter</taxon>
    </lineage>
</organism>
<dbReference type="AlphaFoldDB" id="A0A6L4WUJ6"/>
<protein>
    <recommendedName>
        <fullName evidence="6 9">UDP-glucose 4-epimerase</fullName>
        <ecNumber evidence="5 9">5.1.3.2</ecNumber>
    </recommendedName>
</protein>
<dbReference type="InterPro" id="IPR036291">
    <property type="entry name" value="NAD(P)-bd_dom_sf"/>
</dbReference>
<dbReference type="GO" id="GO:0005829">
    <property type="term" value="C:cytosol"/>
    <property type="evidence" value="ECO:0007669"/>
    <property type="project" value="TreeGrafter"/>
</dbReference>
<keyword evidence="8 9" id="KW-0413">Isomerase</keyword>
<reference evidence="11 12" key="1">
    <citation type="submission" date="2019-10" db="EMBL/GenBank/DDBJ databases">
        <title>Poseidonibacter ostreae sp. nov., isolated from the gut of the Ostrea denselamellosa.</title>
        <authorList>
            <person name="Choi A."/>
        </authorList>
    </citation>
    <scope>NUCLEOTIDE SEQUENCE [LARGE SCALE GENOMIC DNA]</scope>
    <source>
        <strain evidence="11 12">SJOD-M-33</strain>
    </source>
</reference>
<dbReference type="Gene3D" id="3.40.50.720">
    <property type="entry name" value="NAD(P)-binding Rossmann-like Domain"/>
    <property type="match status" value="1"/>
</dbReference>
<keyword evidence="9" id="KW-0119">Carbohydrate metabolism</keyword>
<gene>
    <name evidence="11" type="primary">galE</name>
    <name evidence="11" type="ORF">GBG19_05110</name>
</gene>
<dbReference type="PANTHER" id="PTHR43725">
    <property type="entry name" value="UDP-GLUCOSE 4-EPIMERASE"/>
    <property type="match status" value="1"/>
</dbReference>
<evidence type="ECO:0000256" key="7">
    <source>
        <dbReference type="ARBA" id="ARBA00023027"/>
    </source>
</evidence>
<comment type="catalytic activity">
    <reaction evidence="1 9">
        <text>UDP-alpha-D-glucose = UDP-alpha-D-galactose</text>
        <dbReference type="Rhea" id="RHEA:22168"/>
        <dbReference type="ChEBI" id="CHEBI:58885"/>
        <dbReference type="ChEBI" id="CHEBI:66914"/>
        <dbReference type="EC" id="5.1.3.2"/>
    </reaction>
</comment>
<comment type="subunit">
    <text evidence="9">Homodimer.</text>
</comment>
<dbReference type="InterPro" id="IPR005886">
    <property type="entry name" value="UDP_G4E"/>
</dbReference>
<evidence type="ECO:0000313" key="11">
    <source>
        <dbReference type="EMBL" id="KAB7889762.1"/>
    </source>
</evidence>
<dbReference type="EMBL" id="WFKK01000010">
    <property type="protein sequence ID" value="KAB7889762.1"/>
    <property type="molecule type" value="Genomic_DNA"/>
</dbReference>